<keyword evidence="2" id="KW-1185">Reference proteome</keyword>
<evidence type="ECO:0000313" key="1">
    <source>
        <dbReference type="EMBL" id="QOX62903.1"/>
    </source>
</evidence>
<accession>A0ACD1A8Y3</accession>
<sequence length="462" mass="50108">MGSRMKHVRFTIMIIMFTLLLPLCSGYQADAASKRDYLKIGLKFGSNCVSTGILKSDQGFLLGTIDGRRFEEGMPLPAYNEIVITNENGNIVVKDKDGILLSADMGSSGCIMPADYDDDGVIYYDGTPYRGGVQFLGKSNGTMTVINVIRLEHYVYGILNSELGYTNPKEALKAQAVVARSYAEQNLGKHSADGFDLCTSTHCQVYKGYSGEFDATNKATDETEGEFLLYDGEPVSAFYYKNSGGYTQNSEDVWSGKLPYLRAVKDEYSPSYPWSTSLSFEIIKTKLESAGFSPGTIQSVSINAYNNTGAVSELKIVGSGSTVYLKKENIRNVLGATIIKSNMFTLGKGSSSGVGNGTWNISNGLRVTESDADAKLYVISDSGKASKIDAEGVFGSNGQVTILLGTRSSEPIQTVTNGTVEFNGYGYGHGVGMPQDSAVEMAKQGFDYKEILEYFFTDIEVE</sequence>
<dbReference type="EMBL" id="CP042469">
    <property type="protein sequence ID" value="QOX62903.1"/>
    <property type="molecule type" value="Genomic_DNA"/>
</dbReference>
<organism evidence="1 2">
    <name type="scientific">Anoxybacterium hadale</name>
    <dbReference type="NCBI Taxonomy" id="3408580"/>
    <lineage>
        <taxon>Bacteria</taxon>
        <taxon>Bacillati</taxon>
        <taxon>Bacillota</taxon>
        <taxon>Clostridia</taxon>
        <taxon>Peptostreptococcales</taxon>
        <taxon>Anaerovoracaceae</taxon>
        <taxon>Anoxybacterium</taxon>
    </lineage>
</organism>
<evidence type="ECO:0000313" key="2">
    <source>
        <dbReference type="Proteomes" id="UP000594014"/>
    </source>
</evidence>
<proteinExistence type="predicted"/>
<name>A0ACD1A8Y3_9FIRM</name>
<reference evidence="1" key="1">
    <citation type="submission" date="2019-08" db="EMBL/GenBank/DDBJ databases">
        <title>Genome sequence of Clostridiales bacterium MT110.</title>
        <authorList>
            <person name="Cao J."/>
        </authorList>
    </citation>
    <scope>NUCLEOTIDE SEQUENCE</scope>
    <source>
        <strain evidence="1">MT110</strain>
    </source>
</reference>
<protein>
    <submittedName>
        <fullName evidence="1">SpoIID/LytB domain-containing protein</fullName>
    </submittedName>
</protein>
<dbReference type="Proteomes" id="UP000594014">
    <property type="component" value="Chromosome"/>
</dbReference>
<gene>
    <name evidence="1" type="ORF">FRZ06_05895</name>
</gene>